<dbReference type="Proteomes" id="UP000006729">
    <property type="component" value="Chromosome 16"/>
</dbReference>
<name>B9IHC8_POPTR</name>
<evidence type="ECO:0000256" key="1">
    <source>
        <dbReference type="SAM" id="MobiDB-lite"/>
    </source>
</evidence>
<feature type="region of interest" description="Disordered" evidence="1">
    <location>
        <begin position="17"/>
        <end position="39"/>
    </location>
</feature>
<gene>
    <name evidence="2" type="ORF">POPTR_016G019300</name>
</gene>
<keyword evidence="3" id="KW-1185">Reference proteome</keyword>
<evidence type="ECO:0000313" key="3">
    <source>
        <dbReference type="Proteomes" id="UP000006729"/>
    </source>
</evidence>
<dbReference type="EMBL" id="CM009305">
    <property type="protein sequence ID" value="PNS97381.1"/>
    <property type="molecule type" value="Genomic_DNA"/>
</dbReference>
<dbReference type="HOGENOM" id="CLU_1858675_0_0_1"/>
<accession>B9IHC8</accession>
<sequence>MTEKRKVECVACLWRKGKSGSGPDGRCRNGKGGRRENGDGVCEREKIEALGGRSGGRGGGGLACDLASWQLVQEERAEREGRWLRFWSKEMKGTRDGEEKSLGWFSRGAGLEAGMEADRSGRCAAEERDGGLWAWSVG</sequence>
<reference evidence="2 3" key="1">
    <citation type="journal article" date="2006" name="Science">
        <title>The genome of black cottonwood, Populus trichocarpa (Torr. &amp; Gray).</title>
        <authorList>
            <person name="Tuskan G.A."/>
            <person name="Difazio S."/>
            <person name="Jansson S."/>
            <person name="Bohlmann J."/>
            <person name="Grigoriev I."/>
            <person name="Hellsten U."/>
            <person name="Putnam N."/>
            <person name="Ralph S."/>
            <person name="Rombauts S."/>
            <person name="Salamov A."/>
            <person name="Schein J."/>
            <person name="Sterck L."/>
            <person name="Aerts A."/>
            <person name="Bhalerao R.R."/>
            <person name="Bhalerao R.P."/>
            <person name="Blaudez D."/>
            <person name="Boerjan W."/>
            <person name="Brun A."/>
            <person name="Brunner A."/>
            <person name="Busov V."/>
            <person name="Campbell M."/>
            <person name="Carlson J."/>
            <person name="Chalot M."/>
            <person name="Chapman J."/>
            <person name="Chen G.L."/>
            <person name="Cooper D."/>
            <person name="Coutinho P.M."/>
            <person name="Couturier J."/>
            <person name="Covert S."/>
            <person name="Cronk Q."/>
            <person name="Cunningham R."/>
            <person name="Davis J."/>
            <person name="Degroeve S."/>
            <person name="Dejardin A."/>
            <person name="Depamphilis C."/>
            <person name="Detter J."/>
            <person name="Dirks B."/>
            <person name="Dubchak I."/>
            <person name="Duplessis S."/>
            <person name="Ehlting J."/>
            <person name="Ellis B."/>
            <person name="Gendler K."/>
            <person name="Goodstein D."/>
            <person name="Gribskov M."/>
            <person name="Grimwood J."/>
            <person name="Groover A."/>
            <person name="Gunter L."/>
            <person name="Hamberger B."/>
            <person name="Heinze B."/>
            <person name="Helariutta Y."/>
            <person name="Henrissat B."/>
            <person name="Holligan D."/>
            <person name="Holt R."/>
            <person name="Huang W."/>
            <person name="Islam-Faridi N."/>
            <person name="Jones S."/>
            <person name="Jones-Rhoades M."/>
            <person name="Jorgensen R."/>
            <person name="Joshi C."/>
            <person name="Kangasjarvi J."/>
            <person name="Karlsson J."/>
            <person name="Kelleher C."/>
            <person name="Kirkpatrick R."/>
            <person name="Kirst M."/>
            <person name="Kohler A."/>
            <person name="Kalluri U."/>
            <person name="Larimer F."/>
            <person name="Leebens-Mack J."/>
            <person name="Leple J.C."/>
            <person name="Locascio P."/>
            <person name="Lou Y."/>
            <person name="Lucas S."/>
            <person name="Martin F."/>
            <person name="Montanini B."/>
            <person name="Napoli C."/>
            <person name="Nelson D.R."/>
            <person name="Nelson C."/>
            <person name="Nieminen K."/>
            <person name="Nilsson O."/>
            <person name="Pereda V."/>
            <person name="Peter G."/>
            <person name="Philippe R."/>
            <person name="Pilate G."/>
            <person name="Poliakov A."/>
            <person name="Razumovskaya J."/>
            <person name="Richardson P."/>
            <person name="Rinaldi C."/>
            <person name="Ritland K."/>
            <person name="Rouze P."/>
            <person name="Ryaboy D."/>
            <person name="Schmutz J."/>
            <person name="Schrader J."/>
            <person name="Segerman B."/>
            <person name="Shin H."/>
            <person name="Siddiqui A."/>
            <person name="Sterky F."/>
            <person name="Terry A."/>
            <person name="Tsai C.J."/>
            <person name="Uberbacher E."/>
            <person name="Unneberg P."/>
            <person name="Vahala J."/>
            <person name="Wall K."/>
            <person name="Wessler S."/>
            <person name="Yang G."/>
            <person name="Yin T."/>
            <person name="Douglas C."/>
            <person name="Marra M."/>
            <person name="Sandberg G."/>
            <person name="Van de Peer Y."/>
            <person name="Rokhsar D."/>
        </authorList>
    </citation>
    <scope>NUCLEOTIDE SEQUENCE [LARGE SCALE GENOMIC DNA]</scope>
    <source>
        <strain evidence="3">cv. Nisqually</strain>
    </source>
</reference>
<dbReference type="InParanoid" id="B9IHC8"/>
<protein>
    <submittedName>
        <fullName evidence="2">Uncharacterized protein</fullName>
    </submittedName>
</protein>
<dbReference type="AlphaFoldDB" id="B9IHC8"/>
<evidence type="ECO:0000313" key="2">
    <source>
        <dbReference type="EMBL" id="PNS97381.1"/>
    </source>
</evidence>
<proteinExistence type="predicted"/>
<organism evidence="2 3">
    <name type="scientific">Populus trichocarpa</name>
    <name type="common">Western balsam poplar</name>
    <name type="synonym">Populus balsamifera subsp. trichocarpa</name>
    <dbReference type="NCBI Taxonomy" id="3694"/>
    <lineage>
        <taxon>Eukaryota</taxon>
        <taxon>Viridiplantae</taxon>
        <taxon>Streptophyta</taxon>
        <taxon>Embryophyta</taxon>
        <taxon>Tracheophyta</taxon>
        <taxon>Spermatophyta</taxon>
        <taxon>Magnoliopsida</taxon>
        <taxon>eudicotyledons</taxon>
        <taxon>Gunneridae</taxon>
        <taxon>Pentapetalae</taxon>
        <taxon>rosids</taxon>
        <taxon>fabids</taxon>
        <taxon>Malpighiales</taxon>
        <taxon>Salicaceae</taxon>
        <taxon>Saliceae</taxon>
        <taxon>Populus</taxon>
    </lineage>
</organism>